<gene>
    <name evidence="2" type="ORF">MNBD_GAMMA04-878</name>
</gene>
<dbReference type="AlphaFoldDB" id="A0A3B0VRV5"/>
<dbReference type="Pfam" id="PF01476">
    <property type="entry name" value="LysM"/>
    <property type="match status" value="1"/>
</dbReference>
<dbReference type="InterPro" id="IPR050570">
    <property type="entry name" value="Cell_wall_metabolism_enzyme"/>
</dbReference>
<dbReference type="Gene3D" id="3.10.350.10">
    <property type="entry name" value="LysM domain"/>
    <property type="match status" value="1"/>
</dbReference>
<dbReference type="EMBL" id="UOFB01000099">
    <property type="protein sequence ID" value="VAW45651.1"/>
    <property type="molecule type" value="Genomic_DNA"/>
</dbReference>
<dbReference type="SMART" id="SM00257">
    <property type="entry name" value="LysM"/>
    <property type="match status" value="1"/>
</dbReference>
<dbReference type="PANTHER" id="PTHR21666:SF270">
    <property type="entry name" value="MUREIN HYDROLASE ACTIVATOR ENVC"/>
    <property type="match status" value="1"/>
</dbReference>
<sequence length="273" mass="30042">MVKCLTTLMAILVLASCSSPTKYTPRSSALPVVSSTSNAKAEKLYSDPSLSVSHVDNSPCGAVYRVKSGDSLSEIAYHCQVSMKQLAAFNKISPPYVIYKNQRLQMPEQTMQTKQKKQVTVVQKETGIAPQKEIKKEIKKPQKQPVKHQPWQWPAHESLPYRFIRDEAGLSVIDIYGIAGQDVYAVASGSVVYAGEGIVDFGKMLVIKHDDEYMSVYAHNSALLVKEGDRVQAGQNIAVLGATGSASQPKLYLEARFKGRKIDIKKVLTPPSQ</sequence>
<organism evidence="2">
    <name type="scientific">hydrothermal vent metagenome</name>
    <dbReference type="NCBI Taxonomy" id="652676"/>
    <lineage>
        <taxon>unclassified sequences</taxon>
        <taxon>metagenomes</taxon>
        <taxon>ecological metagenomes</taxon>
    </lineage>
</organism>
<dbReference type="InterPro" id="IPR016047">
    <property type="entry name" value="M23ase_b-sheet_dom"/>
</dbReference>
<dbReference type="CDD" id="cd12797">
    <property type="entry name" value="M23_peptidase"/>
    <property type="match status" value="1"/>
</dbReference>
<dbReference type="Pfam" id="PF01551">
    <property type="entry name" value="Peptidase_M23"/>
    <property type="match status" value="1"/>
</dbReference>
<evidence type="ECO:0000259" key="1">
    <source>
        <dbReference type="PROSITE" id="PS51782"/>
    </source>
</evidence>
<protein>
    <submittedName>
        <fullName evidence="2">Murein hydrolase activator EnvC</fullName>
    </submittedName>
</protein>
<evidence type="ECO:0000313" key="2">
    <source>
        <dbReference type="EMBL" id="VAW45651.1"/>
    </source>
</evidence>
<feature type="domain" description="LysM" evidence="1">
    <location>
        <begin position="62"/>
        <end position="106"/>
    </location>
</feature>
<dbReference type="InterPro" id="IPR036779">
    <property type="entry name" value="LysM_dom_sf"/>
</dbReference>
<reference evidence="2" key="1">
    <citation type="submission" date="2018-06" db="EMBL/GenBank/DDBJ databases">
        <authorList>
            <person name="Zhirakovskaya E."/>
        </authorList>
    </citation>
    <scope>NUCLEOTIDE SEQUENCE</scope>
</reference>
<proteinExistence type="predicted"/>
<dbReference type="Gene3D" id="2.70.70.10">
    <property type="entry name" value="Glucose Permease (Domain IIA)"/>
    <property type="match status" value="1"/>
</dbReference>
<keyword evidence="2" id="KW-0378">Hydrolase</keyword>
<dbReference type="CDD" id="cd00118">
    <property type="entry name" value="LysM"/>
    <property type="match status" value="1"/>
</dbReference>
<dbReference type="GO" id="GO:0004222">
    <property type="term" value="F:metalloendopeptidase activity"/>
    <property type="evidence" value="ECO:0007669"/>
    <property type="project" value="TreeGrafter"/>
</dbReference>
<dbReference type="PROSITE" id="PS51782">
    <property type="entry name" value="LYSM"/>
    <property type="match status" value="1"/>
</dbReference>
<dbReference type="SUPFAM" id="SSF51261">
    <property type="entry name" value="Duplicated hybrid motif"/>
    <property type="match status" value="1"/>
</dbReference>
<dbReference type="PANTHER" id="PTHR21666">
    <property type="entry name" value="PEPTIDASE-RELATED"/>
    <property type="match status" value="1"/>
</dbReference>
<dbReference type="InterPro" id="IPR018392">
    <property type="entry name" value="LysM"/>
</dbReference>
<name>A0A3B0VRV5_9ZZZZ</name>
<dbReference type="PROSITE" id="PS51257">
    <property type="entry name" value="PROKAR_LIPOPROTEIN"/>
    <property type="match status" value="1"/>
</dbReference>
<dbReference type="InterPro" id="IPR011055">
    <property type="entry name" value="Dup_hybrid_motif"/>
</dbReference>
<accession>A0A3B0VRV5</accession>